<name>A0AAV7TM99_PLEWA</name>
<evidence type="ECO:0000313" key="3">
    <source>
        <dbReference type="Proteomes" id="UP001066276"/>
    </source>
</evidence>
<dbReference type="EMBL" id="JANPWB010000006">
    <property type="protein sequence ID" value="KAJ1177738.1"/>
    <property type="molecule type" value="Genomic_DNA"/>
</dbReference>
<accession>A0AAV7TM99</accession>
<sequence>MLRHTPSPLCGSATQNAHCVQGGTQRKRGTSSLYPPTQPERPKERVQRRRGTGRGAGVALSAGPFFPMYYPVAQQVLVWPSKCSCIARCIEGGTVRFLLILVSRLWAAHGALHNEGSLRRGSGTHCMSLTRTVLYGQLCTAPREDANT</sequence>
<evidence type="ECO:0000313" key="2">
    <source>
        <dbReference type="EMBL" id="KAJ1177738.1"/>
    </source>
</evidence>
<dbReference type="AlphaFoldDB" id="A0AAV7TM99"/>
<feature type="compositionally biased region" description="Polar residues" evidence="1">
    <location>
        <begin position="13"/>
        <end position="35"/>
    </location>
</feature>
<dbReference type="Proteomes" id="UP001066276">
    <property type="component" value="Chromosome 3_2"/>
</dbReference>
<gene>
    <name evidence="2" type="ORF">NDU88_002990</name>
</gene>
<keyword evidence="3" id="KW-1185">Reference proteome</keyword>
<feature type="region of interest" description="Disordered" evidence="1">
    <location>
        <begin position="13"/>
        <end position="55"/>
    </location>
</feature>
<protein>
    <submittedName>
        <fullName evidence="2">Uncharacterized protein</fullName>
    </submittedName>
</protein>
<proteinExistence type="predicted"/>
<organism evidence="2 3">
    <name type="scientific">Pleurodeles waltl</name>
    <name type="common">Iberian ribbed newt</name>
    <dbReference type="NCBI Taxonomy" id="8319"/>
    <lineage>
        <taxon>Eukaryota</taxon>
        <taxon>Metazoa</taxon>
        <taxon>Chordata</taxon>
        <taxon>Craniata</taxon>
        <taxon>Vertebrata</taxon>
        <taxon>Euteleostomi</taxon>
        <taxon>Amphibia</taxon>
        <taxon>Batrachia</taxon>
        <taxon>Caudata</taxon>
        <taxon>Salamandroidea</taxon>
        <taxon>Salamandridae</taxon>
        <taxon>Pleurodelinae</taxon>
        <taxon>Pleurodeles</taxon>
    </lineage>
</organism>
<comment type="caution">
    <text evidence="2">The sequence shown here is derived from an EMBL/GenBank/DDBJ whole genome shotgun (WGS) entry which is preliminary data.</text>
</comment>
<reference evidence="2" key="1">
    <citation type="journal article" date="2022" name="bioRxiv">
        <title>Sequencing and chromosome-scale assembly of the giantPleurodeles waltlgenome.</title>
        <authorList>
            <person name="Brown T."/>
            <person name="Elewa A."/>
            <person name="Iarovenko S."/>
            <person name="Subramanian E."/>
            <person name="Araus A.J."/>
            <person name="Petzold A."/>
            <person name="Susuki M."/>
            <person name="Suzuki K.-i.T."/>
            <person name="Hayashi T."/>
            <person name="Toyoda A."/>
            <person name="Oliveira C."/>
            <person name="Osipova E."/>
            <person name="Leigh N.D."/>
            <person name="Simon A."/>
            <person name="Yun M.H."/>
        </authorList>
    </citation>
    <scope>NUCLEOTIDE SEQUENCE</scope>
    <source>
        <strain evidence="2">20211129_DDA</strain>
        <tissue evidence="2">Liver</tissue>
    </source>
</reference>
<evidence type="ECO:0000256" key="1">
    <source>
        <dbReference type="SAM" id="MobiDB-lite"/>
    </source>
</evidence>